<comment type="caution">
    <text evidence="3">The sequence shown here is derived from an EMBL/GenBank/DDBJ whole genome shotgun (WGS) entry which is preliminary data.</text>
</comment>
<dbReference type="RefSeq" id="WP_245882768.1">
    <property type="nucleotide sequence ID" value="NZ_QBUD01000015.1"/>
</dbReference>
<reference evidence="3 4" key="1">
    <citation type="submission" date="2018-04" db="EMBL/GenBank/DDBJ databases">
        <title>Genomic Encyclopedia of Archaeal and Bacterial Type Strains, Phase II (KMG-II): from individual species to whole genera.</title>
        <authorList>
            <person name="Goeker M."/>
        </authorList>
    </citation>
    <scope>NUCLEOTIDE SEQUENCE [LARGE SCALE GENOMIC DNA]</scope>
    <source>
        <strain evidence="3 4">DSM 29955</strain>
    </source>
</reference>
<name>A0A2T6K8I3_9RHOB</name>
<evidence type="ECO:0000256" key="1">
    <source>
        <dbReference type="ARBA" id="ARBA00022737"/>
    </source>
</evidence>
<sequence>MTILNIQSLGVTLGDPLFTDLTFTISKGCRIGLVAANGRGKSTLMGCLAGTFEQTSGDITRARGLRVGHVTQNVPSGDLEKTIYQMVLDALPQEQADYESWRVDVVLDDLKVPYPLQQKPLQELSGGWQRTTNAGPAISN</sequence>
<dbReference type="GO" id="GO:0005524">
    <property type="term" value="F:ATP binding"/>
    <property type="evidence" value="ECO:0007669"/>
    <property type="project" value="InterPro"/>
</dbReference>
<evidence type="ECO:0000313" key="3">
    <source>
        <dbReference type="EMBL" id="PUB11032.1"/>
    </source>
</evidence>
<dbReference type="GO" id="GO:0016887">
    <property type="term" value="F:ATP hydrolysis activity"/>
    <property type="evidence" value="ECO:0007669"/>
    <property type="project" value="InterPro"/>
</dbReference>
<dbReference type="SUPFAM" id="SSF52540">
    <property type="entry name" value="P-loop containing nucleoside triphosphate hydrolases"/>
    <property type="match status" value="1"/>
</dbReference>
<evidence type="ECO:0000259" key="2">
    <source>
        <dbReference type="Pfam" id="PF00005"/>
    </source>
</evidence>
<accession>A0A2T6K8I3</accession>
<dbReference type="Proteomes" id="UP000244523">
    <property type="component" value="Unassembled WGS sequence"/>
</dbReference>
<keyword evidence="1" id="KW-0677">Repeat</keyword>
<dbReference type="Pfam" id="PF00005">
    <property type="entry name" value="ABC_tran"/>
    <property type="match status" value="1"/>
</dbReference>
<dbReference type="InterPro" id="IPR027417">
    <property type="entry name" value="P-loop_NTPase"/>
</dbReference>
<protein>
    <submittedName>
        <fullName evidence="3">ABC transporter family protein</fullName>
    </submittedName>
</protein>
<proteinExistence type="predicted"/>
<evidence type="ECO:0000313" key="4">
    <source>
        <dbReference type="Proteomes" id="UP000244523"/>
    </source>
</evidence>
<feature type="domain" description="ABC transporter" evidence="2">
    <location>
        <begin position="19"/>
        <end position="131"/>
    </location>
</feature>
<dbReference type="EMBL" id="QBUD01000015">
    <property type="protein sequence ID" value="PUB11032.1"/>
    <property type="molecule type" value="Genomic_DNA"/>
</dbReference>
<dbReference type="Gene3D" id="3.40.50.300">
    <property type="entry name" value="P-loop containing nucleotide triphosphate hydrolases"/>
    <property type="match status" value="1"/>
</dbReference>
<dbReference type="AlphaFoldDB" id="A0A2T6K8I3"/>
<dbReference type="InterPro" id="IPR050611">
    <property type="entry name" value="ABCF"/>
</dbReference>
<gene>
    <name evidence="3" type="ORF">C8N45_11515</name>
</gene>
<dbReference type="InterPro" id="IPR003439">
    <property type="entry name" value="ABC_transporter-like_ATP-bd"/>
</dbReference>
<dbReference type="PANTHER" id="PTHR19211:SF14">
    <property type="entry name" value="ATP-BINDING CASSETTE SUB-FAMILY F MEMBER 1"/>
    <property type="match status" value="1"/>
</dbReference>
<keyword evidence="4" id="KW-1185">Reference proteome</keyword>
<organism evidence="3 4">
    <name type="scientific">Yoonia sediminilitoris</name>
    <dbReference type="NCBI Taxonomy" id="1286148"/>
    <lineage>
        <taxon>Bacteria</taxon>
        <taxon>Pseudomonadati</taxon>
        <taxon>Pseudomonadota</taxon>
        <taxon>Alphaproteobacteria</taxon>
        <taxon>Rhodobacterales</taxon>
        <taxon>Paracoccaceae</taxon>
        <taxon>Yoonia</taxon>
    </lineage>
</organism>
<dbReference type="PANTHER" id="PTHR19211">
    <property type="entry name" value="ATP-BINDING TRANSPORT PROTEIN-RELATED"/>
    <property type="match status" value="1"/>
</dbReference>